<evidence type="ECO:0000256" key="1">
    <source>
        <dbReference type="SAM" id="Phobius"/>
    </source>
</evidence>
<evidence type="ECO:0000313" key="2">
    <source>
        <dbReference type="EMBL" id="NYI09049.1"/>
    </source>
</evidence>
<gene>
    <name evidence="2" type="ORF">BKA05_000564</name>
</gene>
<feature type="transmembrane region" description="Helical" evidence="1">
    <location>
        <begin position="105"/>
        <end position="127"/>
    </location>
</feature>
<feature type="transmembrane region" description="Helical" evidence="1">
    <location>
        <begin position="213"/>
        <end position="229"/>
    </location>
</feature>
<feature type="transmembrane region" description="Helical" evidence="1">
    <location>
        <begin position="69"/>
        <end position="93"/>
    </location>
</feature>
<dbReference type="Proteomes" id="UP000537326">
    <property type="component" value="Unassembled WGS sequence"/>
</dbReference>
<reference evidence="2 3" key="1">
    <citation type="submission" date="2020-07" db="EMBL/GenBank/DDBJ databases">
        <title>Sequencing the genomes of 1000 actinobacteria strains.</title>
        <authorList>
            <person name="Klenk H.-P."/>
        </authorList>
    </citation>
    <scope>NUCLEOTIDE SEQUENCE [LARGE SCALE GENOMIC DNA]</scope>
    <source>
        <strain evidence="2 3">DSM 18248</strain>
    </source>
</reference>
<dbReference type="RefSeq" id="WP_179530079.1">
    <property type="nucleotide sequence ID" value="NZ_BAAAPP010000002.1"/>
</dbReference>
<feature type="transmembrane region" description="Helical" evidence="1">
    <location>
        <begin position="147"/>
        <end position="175"/>
    </location>
</feature>
<sequence length="233" mass="23645">MTVLTPTPARTDTRVASVPTSRTWALAGVVAGVTGAIGIVASGFVGAVYDESLAGDPDAIARAVLDDVPALLVFHTAALVSAVAMVVFGVGLFRRLAARTGPGSLAPAVAAAGLLGTAVVAVLGTGLDTEFIFAGAGHEDVVDPHAVILFNHWIGTVPWCWVLAGLSGTAVWVASRAGAAPRWIGRVGLVLGGLTLLLGVTPLQYMAGMTGPLWLLVTSLGFVLGDRAFRAGR</sequence>
<proteinExistence type="predicted"/>
<dbReference type="AlphaFoldDB" id="A0A7Y9YDG6"/>
<feature type="transmembrane region" description="Helical" evidence="1">
    <location>
        <begin position="187"/>
        <end position="207"/>
    </location>
</feature>
<evidence type="ECO:0000313" key="3">
    <source>
        <dbReference type="Proteomes" id="UP000537326"/>
    </source>
</evidence>
<comment type="caution">
    <text evidence="2">The sequence shown here is derived from an EMBL/GenBank/DDBJ whole genome shotgun (WGS) entry which is preliminary data.</text>
</comment>
<keyword evidence="1" id="KW-0812">Transmembrane</keyword>
<feature type="transmembrane region" description="Helical" evidence="1">
    <location>
        <begin position="24"/>
        <end position="49"/>
    </location>
</feature>
<name>A0A7Y9YDG6_9ACTN</name>
<dbReference type="EMBL" id="JACBZI010000001">
    <property type="protein sequence ID" value="NYI09049.1"/>
    <property type="molecule type" value="Genomic_DNA"/>
</dbReference>
<evidence type="ECO:0008006" key="4">
    <source>
        <dbReference type="Google" id="ProtNLM"/>
    </source>
</evidence>
<accession>A0A7Y9YDG6</accession>
<keyword evidence="3" id="KW-1185">Reference proteome</keyword>
<keyword evidence="1" id="KW-0472">Membrane</keyword>
<organism evidence="2 3">
    <name type="scientific">Nocardioides marinus</name>
    <dbReference type="NCBI Taxonomy" id="374514"/>
    <lineage>
        <taxon>Bacteria</taxon>
        <taxon>Bacillati</taxon>
        <taxon>Actinomycetota</taxon>
        <taxon>Actinomycetes</taxon>
        <taxon>Propionibacteriales</taxon>
        <taxon>Nocardioidaceae</taxon>
        <taxon>Nocardioides</taxon>
    </lineage>
</organism>
<protein>
    <recommendedName>
        <fullName evidence="4">DUF4386 family protein</fullName>
    </recommendedName>
</protein>
<keyword evidence="1" id="KW-1133">Transmembrane helix</keyword>